<gene>
    <name evidence="3" type="ORF">FHS22_006594</name>
</gene>
<evidence type="ECO:0000256" key="2">
    <source>
        <dbReference type="SAM" id="Phobius"/>
    </source>
</evidence>
<feature type="transmembrane region" description="Helical" evidence="2">
    <location>
        <begin position="33"/>
        <end position="53"/>
    </location>
</feature>
<dbReference type="EMBL" id="JACHJJ010000031">
    <property type="protein sequence ID" value="MBB5967292.1"/>
    <property type="molecule type" value="Genomic_DNA"/>
</dbReference>
<keyword evidence="2" id="KW-1133">Transmembrane helix</keyword>
<dbReference type="Proteomes" id="UP000562352">
    <property type="component" value="Unassembled WGS sequence"/>
</dbReference>
<dbReference type="AlphaFoldDB" id="A0A841D9J3"/>
<feature type="compositionally biased region" description="Low complexity" evidence="1">
    <location>
        <begin position="119"/>
        <end position="129"/>
    </location>
</feature>
<accession>A0A841D9J3</accession>
<evidence type="ECO:0000256" key="1">
    <source>
        <dbReference type="SAM" id="MobiDB-lite"/>
    </source>
</evidence>
<evidence type="ECO:0000313" key="3">
    <source>
        <dbReference type="EMBL" id="MBB5967292.1"/>
    </source>
</evidence>
<proteinExistence type="predicted"/>
<name>A0A841D9J3_PLAVE</name>
<comment type="caution">
    <text evidence="3">The sequence shown here is derived from an EMBL/GenBank/DDBJ whole genome shotgun (WGS) entry which is preliminary data.</text>
</comment>
<feature type="region of interest" description="Disordered" evidence="1">
    <location>
        <begin position="58"/>
        <end position="129"/>
    </location>
</feature>
<protein>
    <submittedName>
        <fullName evidence="3">Uncharacterized protein</fullName>
    </submittedName>
</protein>
<sequence length="129" mass="13102">MALLANPLTLLIALVLAGPALWHAFILEDLDIATALIRYLAAVVVSALMLGVLRRITSSYGPPDEPEDGAKTNGGPMVTTVSVDRIPAESRRATDRADAPAPAIAGELTAGEPPVGENAALPSAAAPAG</sequence>
<feature type="compositionally biased region" description="Basic and acidic residues" evidence="1">
    <location>
        <begin position="86"/>
        <end position="98"/>
    </location>
</feature>
<organism evidence="3 4">
    <name type="scientific">Planomonospora venezuelensis</name>
    <dbReference type="NCBI Taxonomy" id="1999"/>
    <lineage>
        <taxon>Bacteria</taxon>
        <taxon>Bacillati</taxon>
        <taxon>Actinomycetota</taxon>
        <taxon>Actinomycetes</taxon>
        <taxon>Streptosporangiales</taxon>
        <taxon>Streptosporangiaceae</taxon>
        <taxon>Planomonospora</taxon>
    </lineage>
</organism>
<dbReference type="RefSeq" id="WP_184948018.1">
    <property type="nucleotide sequence ID" value="NZ_BAAAWZ010000005.1"/>
</dbReference>
<reference evidence="3 4" key="1">
    <citation type="submission" date="2020-08" db="EMBL/GenBank/DDBJ databases">
        <title>Genomic Encyclopedia of Type Strains, Phase III (KMG-III): the genomes of soil and plant-associated and newly described type strains.</title>
        <authorList>
            <person name="Whitman W."/>
        </authorList>
    </citation>
    <scope>NUCLEOTIDE SEQUENCE [LARGE SCALE GENOMIC DNA]</scope>
    <source>
        <strain evidence="3 4">CECT 3303</strain>
    </source>
</reference>
<keyword evidence="2" id="KW-0812">Transmembrane</keyword>
<keyword evidence="2" id="KW-0472">Membrane</keyword>
<keyword evidence="4" id="KW-1185">Reference proteome</keyword>
<evidence type="ECO:0000313" key="4">
    <source>
        <dbReference type="Proteomes" id="UP000562352"/>
    </source>
</evidence>